<feature type="compositionally biased region" description="Basic and acidic residues" evidence="1">
    <location>
        <begin position="176"/>
        <end position="185"/>
    </location>
</feature>
<feature type="compositionally biased region" description="Basic and acidic residues" evidence="1">
    <location>
        <begin position="196"/>
        <end position="209"/>
    </location>
</feature>
<evidence type="ECO:0000259" key="2">
    <source>
        <dbReference type="Pfam" id="PF14392"/>
    </source>
</evidence>
<dbReference type="Pfam" id="PF14392">
    <property type="entry name" value="zf-CCHC_4"/>
    <property type="match status" value="1"/>
</dbReference>
<dbReference type="EMBL" id="JABEZZ010000013">
    <property type="protein sequence ID" value="MBA0603155.1"/>
    <property type="molecule type" value="Genomic_DNA"/>
</dbReference>
<sequence length="257" mass="30346">MVPYSKDKIMEEYDFNHTPFWVRIANIPMEYMDRDMAMEVGSAIGEVLAIDWRDRDGDCIRINIDINKPLRRVVHFTNHGGEEFVCSIRYEKLPRFCYICTLIGHTTQKYKAQKNSNENQDNIFQYGKWLRVPIRVIDQNNGLLRNGIEMIKKDKENDSELHRNLWKVIGTNTQYDHEETEQVKDTDDESELSTPQEKRFLKYGRDSTRKIKSKRKRNRGHNGELSEESPNRIVRRKLMNSSTPSKVVAGEQPRHEQ</sequence>
<protein>
    <recommendedName>
        <fullName evidence="2">Zinc knuckle CX2CX4HX4C domain-containing protein</fullName>
    </recommendedName>
</protein>
<reference evidence="3 4" key="1">
    <citation type="journal article" date="2019" name="Genome Biol. Evol.">
        <title>Insights into the evolution of the New World diploid cottons (Gossypium, subgenus Houzingenia) based on genome sequencing.</title>
        <authorList>
            <person name="Grover C.E."/>
            <person name="Arick M.A. 2nd"/>
            <person name="Thrash A."/>
            <person name="Conover J.L."/>
            <person name="Sanders W.S."/>
            <person name="Peterson D.G."/>
            <person name="Frelichowski J.E."/>
            <person name="Scheffler J.A."/>
            <person name="Scheffler B.E."/>
            <person name="Wendel J.F."/>
        </authorList>
    </citation>
    <scope>NUCLEOTIDE SEQUENCE [LARGE SCALE GENOMIC DNA]</scope>
    <source>
        <strain evidence="3">8</strain>
        <tissue evidence="3">Leaf</tissue>
    </source>
</reference>
<name>A0A7J8QNS8_GOSRA</name>
<gene>
    <name evidence="3" type="ORF">Gorai_003310</name>
</gene>
<dbReference type="PANTHER" id="PTHR31286">
    <property type="entry name" value="GLYCINE-RICH CELL WALL STRUCTURAL PROTEIN 1.8-LIKE"/>
    <property type="match status" value="1"/>
</dbReference>
<organism evidence="3 4">
    <name type="scientific">Gossypium raimondii</name>
    <name type="common">Peruvian cotton</name>
    <name type="synonym">Gossypium klotzschianum subsp. raimondii</name>
    <dbReference type="NCBI Taxonomy" id="29730"/>
    <lineage>
        <taxon>Eukaryota</taxon>
        <taxon>Viridiplantae</taxon>
        <taxon>Streptophyta</taxon>
        <taxon>Embryophyta</taxon>
        <taxon>Tracheophyta</taxon>
        <taxon>Spermatophyta</taxon>
        <taxon>Magnoliopsida</taxon>
        <taxon>eudicotyledons</taxon>
        <taxon>Gunneridae</taxon>
        <taxon>Pentapetalae</taxon>
        <taxon>rosids</taxon>
        <taxon>malvids</taxon>
        <taxon>Malvales</taxon>
        <taxon>Malvaceae</taxon>
        <taxon>Malvoideae</taxon>
        <taxon>Gossypium</taxon>
    </lineage>
</organism>
<dbReference type="InterPro" id="IPR040256">
    <property type="entry name" value="At4g02000-like"/>
</dbReference>
<proteinExistence type="predicted"/>
<evidence type="ECO:0000256" key="1">
    <source>
        <dbReference type="SAM" id="MobiDB-lite"/>
    </source>
</evidence>
<evidence type="ECO:0000313" key="3">
    <source>
        <dbReference type="EMBL" id="MBA0603155.1"/>
    </source>
</evidence>
<dbReference type="InterPro" id="IPR025836">
    <property type="entry name" value="Zn_knuckle_CX2CX4HX4C"/>
</dbReference>
<evidence type="ECO:0000313" key="4">
    <source>
        <dbReference type="Proteomes" id="UP000593578"/>
    </source>
</evidence>
<comment type="caution">
    <text evidence="3">The sequence shown here is derived from an EMBL/GenBank/DDBJ whole genome shotgun (WGS) entry which is preliminary data.</text>
</comment>
<dbReference type="PANTHER" id="PTHR31286:SF178">
    <property type="entry name" value="DUF4283 DOMAIN-CONTAINING PROTEIN"/>
    <property type="match status" value="1"/>
</dbReference>
<dbReference type="AlphaFoldDB" id="A0A7J8QNS8"/>
<dbReference type="Proteomes" id="UP000593578">
    <property type="component" value="Unassembled WGS sequence"/>
</dbReference>
<feature type="compositionally biased region" description="Basic residues" evidence="1">
    <location>
        <begin position="210"/>
        <end position="220"/>
    </location>
</feature>
<accession>A0A7J8QNS8</accession>
<feature type="region of interest" description="Disordered" evidence="1">
    <location>
        <begin position="176"/>
        <end position="257"/>
    </location>
</feature>
<feature type="domain" description="Zinc knuckle CX2CX4HX4C" evidence="2">
    <location>
        <begin position="64"/>
        <end position="109"/>
    </location>
</feature>